<dbReference type="RefSeq" id="WP_076553755.1">
    <property type="nucleotide sequence ID" value="NZ_FTOL01000011.1"/>
</dbReference>
<dbReference type="STRING" id="373668.SAMN05421786_1115"/>
<dbReference type="AlphaFoldDB" id="A0A1N7QJC5"/>
<evidence type="ECO:0000259" key="1">
    <source>
        <dbReference type="Pfam" id="PF15631"/>
    </source>
</evidence>
<proteinExistence type="predicted"/>
<feature type="domain" description="NTF2 fold" evidence="1">
    <location>
        <begin position="43"/>
        <end position="105"/>
    </location>
</feature>
<accession>A0A1N7QJC5</accession>
<sequence>MKKKILSIFVLFIFYSCKSQINDTVKASNLSNINDYINTKEVALKIAEAVWLSMYGDKIERSRPFNVTLKDNIWIIEGTLHERKGGVPYIKIQKDGKILKVTHGK</sequence>
<dbReference type="Proteomes" id="UP000186744">
    <property type="component" value="Unassembled WGS sequence"/>
</dbReference>
<dbReference type="OrthoDB" id="886637at2"/>
<name>A0A1N7QJC5_9FLAO</name>
<organism evidence="2 3">
    <name type="scientific">Chryseobacterium ureilyticum</name>
    <dbReference type="NCBI Taxonomy" id="373668"/>
    <lineage>
        <taxon>Bacteria</taxon>
        <taxon>Pseudomonadati</taxon>
        <taxon>Bacteroidota</taxon>
        <taxon>Flavobacteriia</taxon>
        <taxon>Flavobacteriales</taxon>
        <taxon>Weeksellaceae</taxon>
        <taxon>Chryseobacterium group</taxon>
        <taxon>Chryseobacterium</taxon>
    </lineage>
</organism>
<gene>
    <name evidence="2" type="ORF">SAMN05421786_1115</name>
</gene>
<dbReference type="PROSITE" id="PS51257">
    <property type="entry name" value="PROKAR_LIPOPROTEIN"/>
    <property type="match status" value="1"/>
</dbReference>
<keyword evidence="3" id="KW-1185">Reference proteome</keyword>
<dbReference type="EMBL" id="FTOL01000011">
    <property type="protein sequence ID" value="SIT22874.1"/>
    <property type="molecule type" value="Genomic_DNA"/>
</dbReference>
<dbReference type="Pfam" id="PF15631">
    <property type="entry name" value="Imm-NTF2-2"/>
    <property type="match status" value="1"/>
</dbReference>
<dbReference type="InterPro" id="IPR028921">
    <property type="entry name" value="NTF2_fold_dom"/>
</dbReference>
<protein>
    <submittedName>
        <fullName evidence="2">NTF2 fold immunity protein</fullName>
    </submittedName>
</protein>
<evidence type="ECO:0000313" key="3">
    <source>
        <dbReference type="Proteomes" id="UP000186744"/>
    </source>
</evidence>
<evidence type="ECO:0000313" key="2">
    <source>
        <dbReference type="EMBL" id="SIT22874.1"/>
    </source>
</evidence>
<reference evidence="3" key="1">
    <citation type="submission" date="2017-01" db="EMBL/GenBank/DDBJ databases">
        <authorList>
            <person name="Varghese N."/>
            <person name="Submissions S."/>
        </authorList>
    </citation>
    <scope>NUCLEOTIDE SEQUENCE [LARGE SCALE GENOMIC DNA]</scope>
    <source>
        <strain evidence="3">DSM 18017</strain>
    </source>
</reference>